<feature type="region of interest" description="Disordered" evidence="1">
    <location>
        <begin position="1"/>
        <end position="43"/>
    </location>
</feature>
<dbReference type="Proteomes" id="UP001432146">
    <property type="component" value="Unassembled WGS sequence"/>
</dbReference>
<gene>
    <name evidence="2" type="ORF">QLX08_007986</name>
</gene>
<evidence type="ECO:0000313" key="3">
    <source>
        <dbReference type="Proteomes" id="UP001432146"/>
    </source>
</evidence>
<dbReference type="EMBL" id="JAWNGG020000165">
    <property type="protein sequence ID" value="KAK9298812.1"/>
    <property type="molecule type" value="Genomic_DNA"/>
</dbReference>
<comment type="caution">
    <text evidence="2">The sequence shown here is derived from an EMBL/GenBank/DDBJ whole genome shotgun (WGS) entry which is preliminary data.</text>
</comment>
<dbReference type="AlphaFoldDB" id="A0AAW0ZP99"/>
<sequence>MTRFVDAFPRDFSPRSASRRPHASQTPPEEKSLGSSSGNIIFRGVPRVTRPSGIISRELRDRSASLDNSCSSSFLKTGQFMNNETALNPKPCSESISFRAY</sequence>
<organism evidence="2 3">
    <name type="scientific">Tetragonisca angustula</name>
    <dbReference type="NCBI Taxonomy" id="166442"/>
    <lineage>
        <taxon>Eukaryota</taxon>
        <taxon>Metazoa</taxon>
        <taxon>Ecdysozoa</taxon>
        <taxon>Arthropoda</taxon>
        <taxon>Hexapoda</taxon>
        <taxon>Insecta</taxon>
        <taxon>Pterygota</taxon>
        <taxon>Neoptera</taxon>
        <taxon>Endopterygota</taxon>
        <taxon>Hymenoptera</taxon>
        <taxon>Apocrita</taxon>
        <taxon>Aculeata</taxon>
        <taxon>Apoidea</taxon>
        <taxon>Anthophila</taxon>
        <taxon>Apidae</taxon>
        <taxon>Tetragonisca</taxon>
    </lineage>
</organism>
<keyword evidence="3" id="KW-1185">Reference proteome</keyword>
<name>A0AAW0ZP99_9HYME</name>
<evidence type="ECO:0000256" key="1">
    <source>
        <dbReference type="SAM" id="MobiDB-lite"/>
    </source>
</evidence>
<proteinExistence type="predicted"/>
<protein>
    <submittedName>
        <fullName evidence="2">Uncharacterized protein</fullName>
    </submittedName>
</protein>
<reference evidence="2 3" key="1">
    <citation type="submission" date="2024-05" db="EMBL/GenBank/DDBJ databases">
        <title>The nuclear and mitochondrial genome assemblies of Tetragonisca angustula (Apidae: Meliponini), a tiny yet remarkable pollinator in the Neotropics.</title>
        <authorList>
            <person name="Ferrari R."/>
            <person name="Ricardo P.C."/>
            <person name="Dias F.C."/>
            <person name="Araujo N.S."/>
            <person name="Soares D.O."/>
            <person name="Zhou Q.-S."/>
            <person name="Zhu C.-D."/>
            <person name="Coutinho L."/>
            <person name="Airas M.C."/>
            <person name="Batista T.M."/>
        </authorList>
    </citation>
    <scope>NUCLEOTIDE SEQUENCE [LARGE SCALE GENOMIC DNA]</scope>
    <source>
        <strain evidence="2">ASF017062</strain>
        <tissue evidence="2">Abdomen</tissue>
    </source>
</reference>
<accession>A0AAW0ZP99</accession>
<evidence type="ECO:0000313" key="2">
    <source>
        <dbReference type="EMBL" id="KAK9298812.1"/>
    </source>
</evidence>